<dbReference type="SUPFAM" id="SSF56784">
    <property type="entry name" value="HAD-like"/>
    <property type="match status" value="1"/>
</dbReference>
<name>A0A5P0ZZM8_9LACO</name>
<dbReference type="InterPro" id="IPR023214">
    <property type="entry name" value="HAD_sf"/>
</dbReference>
<dbReference type="CDD" id="cd07518">
    <property type="entry name" value="HAD_YbiV-Like"/>
    <property type="match status" value="1"/>
</dbReference>
<dbReference type="Proteomes" id="UP000371423">
    <property type="component" value="Unassembled WGS sequence"/>
</dbReference>
<keyword evidence="2" id="KW-1185">Reference proteome</keyword>
<dbReference type="SFLD" id="SFLDS00003">
    <property type="entry name" value="Haloacid_Dehalogenase"/>
    <property type="match status" value="1"/>
</dbReference>
<dbReference type="GO" id="GO:0016791">
    <property type="term" value="F:phosphatase activity"/>
    <property type="evidence" value="ECO:0007669"/>
    <property type="project" value="TreeGrafter"/>
</dbReference>
<dbReference type="Gene3D" id="3.40.50.1000">
    <property type="entry name" value="HAD superfamily/HAD-like"/>
    <property type="match status" value="1"/>
</dbReference>
<dbReference type="NCBIfam" id="TIGR01484">
    <property type="entry name" value="HAD-SF-IIB"/>
    <property type="match status" value="1"/>
</dbReference>
<organism evidence="1 2">
    <name type="scientific">Companilactobacillus halodurans</name>
    <dbReference type="NCBI Taxonomy" id="2584183"/>
    <lineage>
        <taxon>Bacteria</taxon>
        <taxon>Bacillati</taxon>
        <taxon>Bacillota</taxon>
        <taxon>Bacilli</taxon>
        <taxon>Lactobacillales</taxon>
        <taxon>Lactobacillaceae</taxon>
        <taxon>Companilactobacillus</taxon>
    </lineage>
</organism>
<dbReference type="RefSeq" id="WP_153522592.1">
    <property type="nucleotide sequence ID" value="NZ_VDFO01000039.1"/>
</dbReference>
<dbReference type="SFLD" id="SFLDG01144">
    <property type="entry name" value="C2.B.4:_PGP_Like"/>
    <property type="match status" value="1"/>
</dbReference>
<accession>A0A5P0ZZM8</accession>
<dbReference type="PANTHER" id="PTHR10000">
    <property type="entry name" value="PHOSPHOSERINE PHOSPHATASE"/>
    <property type="match status" value="1"/>
</dbReference>
<dbReference type="EMBL" id="VDFO01000039">
    <property type="protein sequence ID" value="MQS98194.1"/>
    <property type="molecule type" value="Genomic_DNA"/>
</dbReference>
<keyword evidence="1" id="KW-0378">Hydrolase</keyword>
<dbReference type="Pfam" id="PF08282">
    <property type="entry name" value="Hydrolase_3"/>
    <property type="match status" value="1"/>
</dbReference>
<dbReference type="NCBIfam" id="TIGR00099">
    <property type="entry name" value="Cof-subfamily"/>
    <property type="match status" value="1"/>
</dbReference>
<dbReference type="InterPro" id="IPR036412">
    <property type="entry name" value="HAD-like_sf"/>
</dbReference>
<dbReference type="Gene3D" id="3.30.1240.10">
    <property type="match status" value="1"/>
</dbReference>
<dbReference type="InterPro" id="IPR006379">
    <property type="entry name" value="HAD-SF_hydro_IIB"/>
</dbReference>
<dbReference type="AlphaFoldDB" id="A0A5P0ZZM8"/>
<dbReference type="PANTHER" id="PTHR10000:SF53">
    <property type="entry name" value="5-AMINO-6-(5-PHOSPHO-D-RIBITYLAMINO)URACIL PHOSPHATASE YBJI-RELATED"/>
    <property type="match status" value="1"/>
</dbReference>
<evidence type="ECO:0000313" key="1">
    <source>
        <dbReference type="EMBL" id="MQS98194.1"/>
    </source>
</evidence>
<comment type="caution">
    <text evidence="1">The sequence shown here is derived from an EMBL/GenBank/DDBJ whole genome shotgun (WGS) entry which is preliminary data.</text>
</comment>
<dbReference type="InterPro" id="IPR000150">
    <property type="entry name" value="Cof"/>
</dbReference>
<reference evidence="1 2" key="1">
    <citation type="journal article" date="2019" name="Syst. Appl. Microbiol.">
        <title>Polyphasic characterization of two novel Lactobacillus spp. isolated from blown salami packages: Description of Lactobacillus halodurans sp. nov. and Lactobacillus salsicarnum sp. nov.</title>
        <authorList>
            <person name="Schuster J.A."/>
            <person name="Klingl A."/>
            <person name="Vogel R.F."/>
            <person name="Ehrmann M.A."/>
        </authorList>
    </citation>
    <scope>NUCLEOTIDE SEQUENCE [LARGE SCALE GENOMIC DNA]</scope>
    <source>
        <strain evidence="1 2">TMW 1.1920</strain>
    </source>
</reference>
<dbReference type="GO" id="GO:0005829">
    <property type="term" value="C:cytosol"/>
    <property type="evidence" value="ECO:0007669"/>
    <property type="project" value="TreeGrafter"/>
</dbReference>
<dbReference type="GO" id="GO:0000287">
    <property type="term" value="F:magnesium ion binding"/>
    <property type="evidence" value="ECO:0007669"/>
    <property type="project" value="TreeGrafter"/>
</dbReference>
<dbReference type="PROSITE" id="PS01229">
    <property type="entry name" value="COF_2"/>
    <property type="match status" value="1"/>
</dbReference>
<gene>
    <name evidence="1" type="ORF">FHL05_09910</name>
</gene>
<dbReference type="SFLD" id="SFLDG01140">
    <property type="entry name" value="C2.B:_Phosphomannomutase_and_P"/>
    <property type="match status" value="1"/>
</dbReference>
<sequence length="264" mass="29968">MTIKLVATDMDGTFLTDEKHFDKPRFTRIYDYMIQNHITFVSASGNQYYQLKDFFKDFPETLFVAENGALIGNHQEIYRTDTFSPVIAEKTIKVLNSLPAIQTVMCGEKSAYILKDVTKEFYKMSNFYFPHIQTVDSLFGIEDNILKFSVSCPKTETEKYMDKLADMIGDEVSIVTSGHGDIDVIRADVNKSTGLQYLSEKLNIQPSEMCAFGDGGNDLEMLRYVGRGVAMENGSPIVKQTAQYQTINNNQQGVLHHLEELFQL</sequence>
<protein>
    <submittedName>
        <fullName evidence="1">HAD family hydrolase</fullName>
    </submittedName>
</protein>
<proteinExistence type="predicted"/>
<evidence type="ECO:0000313" key="2">
    <source>
        <dbReference type="Proteomes" id="UP000371423"/>
    </source>
</evidence>
<dbReference type="OrthoDB" id="9814970at2"/>